<keyword evidence="2" id="KW-1185">Reference proteome</keyword>
<dbReference type="Pfam" id="PF10014">
    <property type="entry name" value="2OG-Fe_Oxy_2"/>
    <property type="match status" value="1"/>
</dbReference>
<dbReference type="GO" id="GO:0051213">
    <property type="term" value="F:dioxygenase activity"/>
    <property type="evidence" value="ECO:0007669"/>
    <property type="project" value="InterPro"/>
</dbReference>
<organism evidence="1 2">
    <name type="scientific">Photorhabdus aegyptia</name>
    <dbReference type="NCBI Taxonomy" id="2805098"/>
    <lineage>
        <taxon>Bacteria</taxon>
        <taxon>Pseudomonadati</taxon>
        <taxon>Pseudomonadota</taxon>
        <taxon>Gammaproteobacteria</taxon>
        <taxon>Enterobacterales</taxon>
        <taxon>Morganellaceae</taxon>
        <taxon>Photorhabdus</taxon>
    </lineage>
</organism>
<name>A0A022PMX0_9GAMM</name>
<dbReference type="Proteomes" id="UP000023464">
    <property type="component" value="Unassembled WGS sequence"/>
</dbReference>
<dbReference type="EMBL" id="JFGV01000004">
    <property type="protein sequence ID" value="EYU16936.1"/>
    <property type="molecule type" value="Genomic_DNA"/>
</dbReference>
<dbReference type="AlphaFoldDB" id="A0A022PMX0"/>
<dbReference type="PATRIC" id="fig|1393736.3.peg.454"/>
<gene>
    <name evidence="1" type="ORF">BA1DRAFT_00450</name>
</gene>
<evidence type="ECO:0000313" key="2">
    <source>
        <dbReference type="Proteomes" id="UP000023464"/>
    </source>
</evidence>
<comment type="caution">
    <text evidence="1">The sequence shown here is derived from an EMBL/GenBank/DDBJ whole genome shotgun (WGS) entry which is preliminary data.</text>
</comment>
<dbReference type="InterPro" id="IPR018724">
    <property type="entry name" value="2OG-Fe_dioxygenase"/>
</dbReference>
<dbReference type="Gene3D" id="2.60.120.620">
    <property type="entry name" value="q2cbj1_9rhob like domain"/>
    <property type="match status" value="1"/>
</dbReference>
<reference evidence="1 2" key="1">
    <citation type="submission" date="2014-03" db="EMBL/GenBank/DDBJ databases">
        <title>Draft Genome of Photorhabdus luminescens BA1, an Egyptian Isolate.</title>
        <authorList>
            <person name="Ghazal S."/>
            <person name="Hurst S.G.IV."/>
            <person name="Morris K."/>
            <person name="Thomas K."/>
            <person name="Tisa L.S."/>
        </authorList>
    </citation>
    <scope>NUCLEOTIDE SEQUENCE [LARGE SCALE GENOMIC DNA]</scope>
    <source>
        <strain evidence="1 2">BA1</strain>
    </source>
</reference>
<evidence type="ECO:0008006" key="3">
    <source>
        <dbReference type="Google" id="ProtNLM"/>
    </source>
</evidence>
<accession>A0A022PMX0</accession>
<sequence>MGWNIFTNAPDSYHLTAAHIRNSLHQQGFATFNAADLDLSDSEKIDLISLCELSKSLPLDRFGEGGRHRSYCEGIWSWETETIDWKTGYPQPDGSVEIDYHQGSEYQPEFGGVVRKFLRMSDEILNKGLLNKLIWHDLSLTGMAEHYSHLLCGVHLIRMQALPGKPAKITPNCFHRDGQPFTAVHLIERYNVEGGATHIAPPSYTNCQLEAVPAHEITRFLLNDPLDSYIIDDAAICHYINPVICDENASVGVRTIILIDFTPLEQSDRRPQ</sequence>
<protein>
    <recommendedName>
        <fullName evidence="3">2OG-Fe dioxygenase family protein</fullName>
    </recommendedName>
</protein>
<evidence type="ECO:0000313" key="1">
    <source>
        <dbReference type="EMBL" id="EYU16936.1"/>
    </source>
</evidence>
<proteinExistence type="predicted"/>
<dbReference type="RefSeq" id="WP_036775767.1">
    <property type="nucleotide sequence ID" value="NZ_CAWLTM010000111.1"/>
</dbReference>